<protein>
    <submittedName>
        <fullName evidence="6">Copper resistance protein CopC</fullName>
    </submittedName>
</protein>
<name>A0ABV7ZUD7_9CORY</name>
<feature type="chain" id="PRO_5046123781" evidence="4">
    <location>
        <begin position="23"/>
        <end position="182"/>
    </location>
</feature>
<dbReference type="RefSeq" id="WP_290293382.1">
    <property type="nucleotide sequence ID" value="NZ_CP047211.1"/>
</dbReference>
<dbReference type="Proteomes" id="UP001595751">
    <property type="component" value="Unassembled WGS sequence"/>
</dbReference>
<keyword evidence="7" id="KW-1185">Reference proteome</keyword>
<keyword evidence="3" id="KW-0812">Transmembrane</keyword>
<dbReference type="Gene3D" id="2.60.40.1220">
    <property type="match status" value="1"/>
</dbReference>
<evidence type="ECO:0000259" key="5">
    <source>
        <dbReference type="Pfam" id="PF04234"/>
    </source>
</evidence>
<evidence type="ECO:0000256" key="3">
    <source>
        <dbReference type="SAM" id="Phobius"/>
    </source>
</evidence>
<comment type="caution">
    <text evidence="6">The sequence shown here is derived from an EMBL/GenBank/DDBJ whole genome shotgun (WGS) entry which is preliminary data.</text>
</comment>
<dbReference type="InterPro" id="IPR007348">
    <property type="entry name" value="CopC_dom"/>
</dbReference>
<evidence type="ECO:0000256" key="2">
    <source>
        <dbReference type="ARBA" id="ARBA00023008"/>
    </source>
</evidence>
<evidence type="ECO:0000256" key="4">
    <source>
        <dbReference type="SAM" id="SignalP"/>
    </source>
</evidence>
<dbReference type="SUPFAM" id="SSF81296">
    <property type="entry name" value="E set domains"/>
    <property type="match status" value="1"/>
</dbReference>
<dbReference type="InterPro" id="IPR014755">
    <property type="entry name" value="Cu-Rt/internalin_Ig-like"/>
</dbReference>
<keyword evidence="3" id="KW-0472">Membrane</keyword>
<dbReference type="Pfam" id="PF04234">
    <property type="entry name" value="CopC"/>
    <property type="match status" value="1"/>
</dbReference>
<feature type="domain" description="CopC" evidence="5">
    <location>
        <begin position="37"/>
        <end position="133"/>
    </location>
</feature>
<accession>A0ABV7ZUD7</accession>
<proteinExistence type="predicted"/>
<evidence type="ECO:0000313" key="6">
    <source>
        <dbReference type="EMBL" id="MFC3850740.1"/>
    </source>
</evidence>
<organism evidence="6 7">
    <name type="scientific">Corynebacterium hansenii</name>
    <dbReference type="NCBI Taxonomy" id="394964"/>
    <lineage>
        <taxon>Bacteria</taxon>
        <taxon>Bacillati</taxon>
        <taxon>Actinomycetota</taxon>
        <taxon>Actinomycetes</taxon>
        <taxon>Mycobacteriales</taxon>
        <taxon>Corynebacteriaceae</taxon>
        <taxon>Corynebacterium</taxon>
    </lineage>
</organism>
<gene>
    <name evidence="6" type="ORF">ACFORJ_11290</name>
</gene>
<keyword evidence="2" id="KW-0186">Copper</keyword>
<feature type="signal peptide" evidence="4">
    <location>
        <begin position="1"/>
        <end position="22"/>
    </location>
</feature>
<keyword evidence="1 4" id="KW-0732">Signal</keyword>
<reference evidence="7" key="1">
    <citation type="journal article" date="2019" name="Int. J. Syst. Evol. Microbiol.">
        <title>The Global Catalogue of Microorganisms (GCM) 10K type strain sequencing project: providing services to taxonomists for standard genome sequencing and annotation.</title>
        <authorList>
            <consortium name="The Broad Institute Genomics Platform"/>
            <consortium name="The Broad Institute Genome Sequencing Center for Infectious Disease"/>
            <person name="Wu L."/>
            <person name="Ma J."/>
        </authorList>
    </citation>
    <scope>NUCLEOTIDE SEQUENCE [LARGE SCALE GENOMIC DNA]</scope>
    <source>
        <strain evidence="7">CCUG 53252</strain>
    </source>
</reference>
<sequence length="182" mass="18959">MRKGFIGRAAVAAVLATGLAFAPALQGTEHAPVAHAHDSVIASTPADGQNLDEFPRRIEMTFSGIPRESFNTVAISNADTKEVLLTEQPELRDQVISFDIPETLDPGPGAYIVGFQITSSDGHSTRGKLSFSVGDHQVDAGGGSDLEEEEGVPTWAWAAGGGLLAIILAVVAGVAVINRKAD</sequence>
<evidence type="ECO:0000313" key="7">
    <source>
        <dbReference type="Proteomes" id="UP001595751"/>
    </source>
</evidence>
<feature type="transmembrane region" description="Helical" evidence="3">
    <location>
        <begin position="155"/>
        <end position="177"/>
    </location>
</feature>
<keyword evidence="3" id="KW-1133">Transmembrane helix</keyword>
<dbReference type="InterPro" id="IPR014756">
    <property type="entry name" value="Ig_E-set"/>
</dbReference>
<dbReference type="EMBL" id="JBHRZN010000004">
    <property type="protein sequence ID" value="MFC3850740.1"/>
    <property type="molecule type" value="Genomic_DNA"/>
</dbReference>
<evidence type="ECO:0000256" key="1">
    <source>
        <dbReference type="ARBA" id="ARBA00022729"/>
    </source>
</evidence>